<evidence type="ECO:0000313" key="2">
    <source>
        <dbReference type="EMBL" id="CAG8509807.1"/>
    </source>
</evidence>
<dbReference type="OrthoDB" id="6118231at2759"/>
<dbReference type="Pfam" id="PF17906">
    <property type="entry name" value="HTH_48"/>
    <property type="match status" value="1"/>
</dbReference>
<evidence type="ECO:0000313" key="3">
    <source>
        <dbReference type="Proteomes" id="UP000789508"/>
    </source>
</evidence>
<organism evidence="2 3">
    <name type="scientific">Ambispora leptoticha</name>
    <dbReference type="NCBI Taxonomy" id="144679"/>
    <lineage>
        <taxon>Eukaryota</taxon>
        <taxon>Fungi</taxon>
        <taxon>Fungi incertae sedis</taxon>
        <taxon>Mucoromycota</taxon>
        <taxon>Glomeromycotina</taxon>
        <taxon>Glomeromycetes</taxon>
        <taxon>Archaeosporales</taxon>
        <taxon>Ambisporaceae</taxon>
        <taxon>Ambispora</taxon>
    </lineage>
</organism>
<keyword evidence="3" id="KW-1185">Reference proteome</keyword>
<protein>
    <submittedName>
        <fullName evidence="2">605_t:CDS:1</fullName>
    </submittedName>
</protein>
<sequence>MSHENQQYFIFTSWKNSRNATQIHEELVNVEEKQALSISTIKCWIATFKDGKEEIKDKTHSECPHEAVISEKIARVEDLVSNNPYISIKELVNKVGIFHERISYILHEELSLHKLCIK</sequence>
<dbReference type="InterPro" id="IPR052709">
    <property type="entry name" value="Transposase-MT_Hybrid"/>
</dbReference>
<dbReference type="PANTHER" id="PTHR46060:SF1">
    <property type="entry name" value="MARINER MOS1 TRANSPOSASE-LIKE PROTEIN"/>
    <property type="match status" value="1"/>
</dbReference>
<dbReference type="AlphaFoldDB" id="A0A9N8ZWR0"/>
<reference evidence="2" key="1">
    <citation type="submission" date="2021-06" db="EMBL/GenBank/DDBJ databases">
        <authorList>
            <person name="Kallberg Y."/>
            <person name="Tangrot J."/>
            <person name="Rosling A."/>
        </authorList>
    </citation>
    <scope>NUCLEOTIDE SEQUENCE</scope>
    <source>
        <strain evidence="2">FL130A</strain>
    </source>
</reference>
<dbReference type="InterPro" id="IPR041426">
    <property type="entry name" value="Mos1_HTH"/>
</dbReference>
<dbReference type="Proteomes" id="UP000789508">
    <property type="component" value="Unassembled WGS sequence"/>
</dbReference>
<proteinExistence type="predicted"/>
<dbReference type="EMBL" id="CAJVPS010000799">
    <property type="protein sequence ID" value="CAG8509807.1"/>
    <property type="molecule type" value="Genomic_DNA"/>
</dbReference>
<name>A0A9N8ZWR0_9GLOM</name>
<feature type="domain" description="Mos1 transposase HTH" evidence="1">
    <location>
        <begin position="13"/>
        <end position="52"/>
    </location>
</feature>
<accession>A0A9N8ZWR0</accession>
<dbReference type="PANTHER" id="PTHR46060">
    <property type="entry name" value="MARINER MOS1 TRANSPOSASE-LIKE PROTEIN"/>
    <property type="match status" value="1"/>
</dbReference>
<evidence type="ECO:0000259" key="1">
    <source>
        <dbReference type="Pfam" id="PF17906"/>
    </source>
</evidence>
<gene>
    <name evidence="2" type="ORF">ALEPTO_LOCUS3916</name>
</gene>
<comment type="caution">
    <text evidence="2">The sequence shown here is derived from an EMBL/GenBank/DDBJ whole genome shotgun (WGS) entry which is preliminary data.</text>
</comment>